<keyword evidence="2" id="KW-1185">Reference proteome</keyword>
<dbReference type="Proteomes" id="UP000002965">
    <property type="component" value="Unassembled WGS sequence"/>
</dbReference>
<comment type="caution">
    <text evidence="1">The sequence shown here is derived from an EMBL/GenBank/DDBJ whole genome shotgun (WGS) entry which is preliminary data.</text>
</comment>
<sequence>MNCRRCTYLGAYESSIQKVSKKEKTFISLRAHGLSVYCFRLYKDLVKMMSMYVRDEKRQDIFYSLMTGTDISDLSYRYNLSIRELIFMYEEGVREVSRCWESLVQEQQRLQSVHLRYRNYKAVLHRNNVVCGQFKVFVPLKEYDIPAECVDKLSTPLEYLEIQPRILRNLRRYNIYLLEDLLRFIKKNGFDALGKLHGVGKRSCEDLYLILKDKDILTSKDTCYLFRYILI</sequence>
<evidence type="ECO:0000313" key="1">
    <source>
        <dbReference type="EMBL" id="EIY16349.1"/>
    </source>
</evidence>
<dbReference type="Gene3D" id="1.10.150.20">
    <property type="entry name" value="5' to 3' exonuclease, C-terminal subdomain"/>
    <property type="match status" value="1"/>
</dbReference>
<proteinExistence type="predicted"/>
<dbReference type="GeneID" id="75115574"/>
<organism evidence="1 2">
    <name type="scientific">Bacteroides caccae CL03T12C61</name>
    <dbReference type="NCBI Taxonomy" id="997873"/>
    <lineage>
        <taxon>Bacteria</taxon>
        <taxon>Pseudomonadati</taxon>
        <taxon>Bacteroidota</taxon>
        <taxon>Bacteroidia</taxon>
        <taxon>Bacteroidales</taxon>
        <taxon>Bacteroidaceae</taxon>
        <taxon>Bacteroides</taxon>
    </lineage>
</organism>
<dbReference type="RefSeq" id="WP_005682776.1">
    <property type="nucleotide sequence ID" value="NZ_CP072258.1"/>
</dbReference>
<dbReference type="OrthoDB" id="1050617at2"/>
<dbReference type="AlphaFoldDB" id="I9E941"/>
<gene>
    <name evidence="1" type="ORF">HMPREF1061_04245</name>
</gene>
<dbReference type="PATRIC" id="fig|997873.3.peg.4415"/>
<protein>
    <recommendedName>
        <fullName evidence="3">RNA polymerase alpha subunit C-terminal domain-containing protein</fullName>
    </recommendedName>
</protein>
<name>I9E941_9BACE</name>
<dbReference type="EMBL" id="AGXF01000024">
    <property type="protein sequence ID" value="EIY16349.1"/>
    <property type="molecule type" value="Genomic_DNA"/>
</dbReference>
<accession>I9E941</accession>
<evidence type="ECO:0000313" key="2">
    <source>
        <dbReference type="Proteomes" id="UP000002965"/>
    </source>
</evidence>
<reference evidence="1 2" key="1">
    <citation type="submission" date="2012-02" db="EMBL/GenBank/DDBJ databases">
        <title>The Genome Sequence of Bacteroides caccae CL03T12C61.</title>
        <authorList>
            <consortium name="The Broad Institute Genome Sequencing Platform"/>
            <person name="Earl A."/>
            <person name="Ward D."/>
            <person name="Feldgarden M."/>
            <person name="Gevers D."/>
            <person name="Zitomersky N.L."/>
            <person name="Coyne M.J."/>
            <person name="Comstock L.E."/>
            <person name="Young S.K."/>
            <person name="Zeng Q."/>
            <person name="Gargeya S."/>
            <person name="Fitzgerald M."/>
            <person name="Haas B."/>
            <person name="Abouelleil A."/>
            <person name="Alvarado L."/>
            <person name="Arachchi H.M."/>
            <person name="Berlin A."/>
            <person name="Chapman S.B."/>
            <person name="Gearin G."/>
            <person name="Goldberg J."/>
            <person name="Griggs A."/>
            <person name="Gujja S."/>
            <person name="Hansen M."/>
            <person name="Heiman D."/>
            <person name="Howarth C."/>
            <person name="Larimer J."/>
            <person name="Lui A."/>
            <person name="MacDonald P.J.P."/>
            <person name="McCowen C."/>
            <person name="Montmayeur A."/>
            <person name="Murphy C."/>
            <person name="Neiman D."/>
            <person name="Pearson M."/>
            <person name="Priest M."/>
            <person name="Roberts A."/>
            <person name="Saif S."/>
            <person name="Shea T."/>
            <person name="Sisk P."/>
            <person name="Stolte C."/>
            <person name="Sykes S."/>
            <person name="Wortman J."/>
            <person name="Nusbaum C."/>
            <person name="Birren B."/>
        </authorList>
    </citation>
    <scope>NUCLEOTIDE SEQUENCE [LARGE SCALE GENOMIC DNA]</scope>
    <source>
        <strain evidence="1 2">CL03T12C61</strain>
    </source>
</reference>
<evidence type="ECO:0008006" key="3">
    <source>
        <dbReference type="Google" id="ProtNLM"/>
    </source>
</evidence>
<dbReference type="SUPFAM" id="SSF47789">
    <property type="entry name" value="C-terminal domain of RNA polymerase alpha subunit"/>
    <property type="match status" value="1"/>
</dbReference>
<dbReference type="HOGENOM" id="CLU_1259368_0_0_10"/>